<protein>
    <submittedName>
        <fullName evidence="2">Uncharacterized protein</fullName>
    </submittedName>
</protein>
<organism evidence="2 3">
    <name type="scientific">Micromonas commoda (strain RCC299 / NOUM17 / CCMP2709)</name>
    <name type="common">Picoplanktonic green alga</name>
    <dbReference type="NCBI Taxonomy" id="296587"/>
    <lineage>
        <taxon>Eukaryota</taxon>
        <taxon>Viridiplantae</taxon>
        <taxon>Chlorophyta</taxon>
        <taxon>Mamiellophyceae</taxon>
        <taxon>Mamiellales</taxon>
        <taxon>Mamiellaceae</taxon>
        <taxon>Micromonas</taxon>
    </lineage>
</organism>
<dbReference type="InParanoid" id="C1EB63"/>
<dbReference type="RefSeq" id="XP_002504070.1">
    <property type="nucleotide sequence ID" value="XM_002504024.1"/>
</dbReference>
<dbReference type="EMBL" id="CP001328">
    <property type="protein sequence ID" value="ACO65328.1"/>
    <property type="molecule type" value="Genomic_DNA"/>
</dbReference>
<feature type="compositionally biased region" description="Acidic residues" evidence="1">
    <location>
        <begin position="1"/>
        <end position="12"/>
    </location>
</feature>
<dbReference type="Proteomes" id="UP000002009">
    <property type="component" value="Chromosome 7"/>
</dbReference>
<feature type="compositionally biased region" description="Basic and acidic residues" evidence="1">
    <location>
        <begin position="44"/>
        <end position="59"/>
    </location>
</feature>
<accession>C1EB63</accession>
<feature type="compositionally biased region" description="Basic residues" evidence="1">
    <location>
        <begin position="33"/>
        <end position="43"/>
    </location>
</feature>
<evidence type="ECO:0000313" key="2">
    <source>
        <dbReference type="EMBL" id="ACO65328.1"/>
    </source>
</evidence>
<evidence type="ECO:0000313" key="3">
    <source>
        <dbReference type="Proteomes" id="UP000002009"/>
    </source>
</evidence>
<dbReference type="AlphaFoldDB" id="C1EB63"/>
<feature type="region of interest" description="Disordered" evidence="1">
    <location>
        <begin position="1"/>
        <end position="123"/>
    </location>
</feature>
<proteinExistence type="predicted"/>
<evidence type="ECO:0000256" key="1">
    <source>
        <dbReference type="SAM" id="MobiDB-lite"/>
    </source>
</evidence>
<dbReference type="KEGG" id="mis:MICPUN_60319"/>
<dbReference type="GeneID" id="8245009"/>
<name>C1EB63_MICCC</name>
<keyword evidence="3" id="KW-1185">Reference proteome</keyword>
<feature type="compositionally biased region" description="Low complexity" evidence="1">
    <location>
        <begin position="60"/>
        <end position="79"/>
    </location>
</feature>
<gene>
    <name evidence="2" type="ORF">MICPUN_60319</name>
</gene>
<reference evidence="2 3" key="1">
    <citation type="journal article" date="2009" name="Science">
        <title>Green evolution and dynamic adaptations revealed by genomes of the marine picoeukaryotes Micromonas.</title>
        <authorList>
            <person name="Worden A.Z."/>
            <person name="Lee J.H."/>
            <person name="Mock T."/>
            <person name="Rouze P."/>
            <person name="Simmons M.P."/>
            <person name="Aerts A.L."/>
            <person name="Allen A.E."/>
            <person name="Cuvelier M.L."/>
            <person name="Derelle E."/>
            <person name="Everett M.V."/>
            <person name="Foulon E."/>
            <person name="Grimwood J."/>
            <person name="Gundlach H."/>
            <person name="Henrissat B."/>
            <person name="Napoli C."/>
            <person name="McDonald S.M."/>
            <person name="Parker M.S."/>
            <person name="Rombauts S."/>
            <person name="Salamov A."/>
            <person name="Von Dassow P."/>
            <person name="Badger J.H."/>
            <person name="Coutinho P.M."/>
            <person name="Demir E."/>
            <person name="Dubchak I."/>
            <person name="Gentemann C."/>
            <person name="Eikrem W."/>
            <person name="Gready J.E."/>
            <person name="John U."/>
            <person name="Lanier W."/>
            <person name="Lindquist E.A."/>
            <person name="Lucas S."/>
            <person name="Mayer K.F."/>
            <person name="Moreau H."/>
            <person name="Not F."/>
            <person name="Otillar R."/>
            <person name="Panaud O."/>
            <person name="Pangilinan J."/>
            <person name="Paulsen I."/>
            <person name="Piegu B."/>
            <person name="Poliakov A."/>
            <person name="Robbens S."/>
            <person name="Schmutz J."/>
            <person name="Toulza E."/>
            <person name="Wyss T."/>
            <person name="Zelensky A."/>
            <person name="Zhou K."/>
            <person name="Armbrust E.V."/>
            <person name="Bhattacharya D."/>
            <person name="Goodenough U.W."/>
            <person name="Van de Peer Y."/>
            <person name="Grigoriev I.V."/>
        </authorList>
    </citation>
    <scope>NUCLEOTIDE SEQUENCE [LARGE SCALE GENOMIC DNA]</scope>
    <source>
        <strain evidence="3">RCC299 / NOUM17</strain>
    </source>
</reference>
<sequence length="434" mass="47325">MSSGEEGLDEDDFGFRGRAETPDDSVEGDGAKTKRKDKKRRKRTPAEKEARRLRKEAEAAARNPGGASPSGSVPSDDSAMSSGIFGSRKSNKVAPAPSGKKGKGEGEATKAARGNKATKTNEPGGLIMGANVKKCPTCRFPVIIGARFCAGCGTRNEDQSAVEHLLRDIDGEASVRAMIAAAKENGLAAPDFREGITLITAPPPPAMDGADPVVVHVWDPDWARCGRLCHPCGWDCDKDMWPEPRDPEAPGETLAPFRERFLYYLCDRHQVLVCVFHDQDDDFSAVERQVSIVCTVMQCWWCTLMLVSGLEEAEAATEEARVSVLPDFVIVAIVTDLFTTLFEAFSKFEYRNMEIGRVITVPLFIAHLLMAAITTSGNAHRDELLAKTSWMFVVALACEWLAIQPLYVATRVWLYGVGCRCRGVPIGLGPKSPF</sequence>